<accession>A0ACC1NS19</accession>
<proteinExistence type="predicted"/>
<gene>
    <name evidence="1" type="ORF">NQ176_g1583</name>
</gene>
<dbReference type="Proteomes" id="UP001143910">
    <property type="component" value="Unassembled WGS sequence"/>
</dbReference>
<protein>
    <submittedName>
        <fullName evidence="1">Uncharacterized protein</fullName>
    </submittedName>
</protein>
<evidence type="ECO:0000313" key="1">
    <source>
        <dbReference type="EMBL" id="KAJ2982130.1"/>
    </source>
</evidence>
<dbReference type="EMBL" id="JANJQO010000092">
    <property type="protein sequence ID" value="KAJ2982130.1"/>
    <property type="molecule type" value="Genomic_DNA"/>
</dbReference>
<organism evidence="1 2">
    <name type="scientific">Zarea fungicola</name>
    <dbReference type="NCBI Taxonomy" id="93591"/>
    <lineage>
        <taxon>Eukaryota</taxon>
        <taxon>Fungi</taxon>
        <taxon>Dikarya</taxon>
        <taxon>Ascomycota</taxon>
        <taxon>Pezizomycotina</taxon>
        <taxon>Sordariomycetes</taxon>
        <taxon>Hypocreomycetidae</taxon>
        <taxon>Hypocreales</taxon>
        <taxon>Cordycipitaceae</taxon>
        <taxon>Zarea</taxon>
    </lineage>
</organism>
<sequence>MGDTIGIAQHLLTRLQQLRLQTVFGVPGDFQLILIDEILKSGLKWAGSANELVAAYAADGYARINGIGAVVTTFGPGELSAVNGIAGAYSEFVPVVHIVGYPHRRAQQAGMILHHTLGDGKFGMFHEMSKHISCATTVLNDEKTAIEEIDRVLQAMLFHSRPVYIGIPMDMVNLKVPFTGPLSPLPALLDPSDEDDESAVVNLIINRIQSSSQFALIVDIGAARFRLLNAVNKLIDILSAPHFLTAMARTCINETHSCFGGLYGGELSDRSAKEYVEAADCVLKIGNYPTEGMTYNANVKRVLGRVLEFFESAPQPVSPRWQVPSPVRDVAPSPSLGKITFDWLLHRLSQFFCNGDLVVVETGSVSIGMTQVSFPEGVHAFTQTVWGSIGFATGSAVGAFTAALEQSEKFKRPILITGEGSMQMTIQALGDMLRFNLAPIIFVLNNDGYTCERVVNGRDQPYNDVATWNWQTMLESFGPNFMTRSYKAETVGDLDIVLDILSGGEFNGAQLVEVRLDKYDVPSSMSELAAKLRKPRK</sequence>
<name>A0ACC1NS19_9HYPO</name>
<evidence type="ECO:0000313" key="2">
    <source>
        <dbReference type="Proteomes" id="UP001143910"/>
    </source>
</evidence>
<reference evidence="1" key="1">
    <citation type="submission" date="2022-08" db="EMBL/GenBank/DDBJ databases">
        <title>Genome Sequence of Lecanicillium fungicola.</title>
        <authorList>
            <person name="Buettner E."/>
        </authorList>
    </citation>
    <scope>NUCLEOTIDE SEQUENCE</scope>
    <source>
        <strain evidence="1">Babe33</strain>
    </source>
</reference>
<keyword evidence="2" id="KW-1185">Reference proteome</keyword>
<comment type="caution">
    <text evidence="1">The sequence shown here is derived from an EMBL/GenBank/DDBJ whole genome shotgun (WGS) entry which is preliminary data.</text>
</comment>